<keyword evidence="1" id="KW-0472">Membrane</keyword>
<sequence length="169" mass="19818">MSDKAKKVFLLLTIIVPFLLYCVYYYGRMLKNAPYKFTEFKSFVFKYGDGDSLVNTYNSLTGEYQYLNKKDSLVKTNLLLTKDDLLYLHRKAADLGFWDFPSKELNSDTTGFHGRKAPHYYIEFNYERKSKKVLFDASFNGDDRLKDANVNLIKEIMHVLADAEDRKKK</sequence>
<organism evidence="2 3">
    <name type="scientific">Mucilaginibacter frigoritolerans</name>
    <dbReference type="NCBI Taxonomy" id="652788"/>
    <lineage>
        <taxon>Bacteria</taxon>
        <taxon>Pseudomonadati</taxon>
        <taxon>Bacteroidota</taxon>
        <taxon>Sphingobacteriia</taxon>
        <taxon>Sphingobacteriales</taxon>
        <taxon>Sphingobacteriaceae</taxon>
        <taxon>Mucilaginibacter</taxon>
    </lineage>
</organism>
<dbReference type="RefSeq" id="WP_144914183.1">
    <property type="nucleotide sequence ID" value="NZ_VLLI01000009.1"/>
</dbReference>
<feature type="transmembrane region" description="Helical" evidence="1">
    <location>
        <begin position="7"/>
        <end position="27"/>
    </location>
</feature>
<dbReference type="Proteomes" id="UP000317010">
    <property type="component" value="Unassembled WGS sequence"/>
</dbReference>
<evidence type="ECO:0000256" key="1">
    <source>
        <dbReference type="SAM" id="Phobius"/>
    </source>
</evidence>
<dbReference type="OrthoDB" id="795346at2"/>
<reference evidence="2 3" key="1">
    <citation type="submission" date="2019-07" db="EMBL/GenBank/DDBJ databases">
        <title>Genomic Encyclopedia of Archaeal and Bacterial Type Strains, Phase II (KMG-II): from individual species to whole genera.</title>
        <authorList>
            <person name="Goeker M."/>
        </authorList>
    </citation>
    <scope>NUCLEOTIDE SEQUENCE [LARGE SCALE GENOMIC DNA]</scope>
    <source>
        <strain evidence="2 3">ATCC BAA-1854</strain>
    </source>
</reference>
<name>A0A562TZD3_9SPHI</name>
<evidence type="ECO:0000313" key="2">
    <source>
        <dbReference type="EMBL" id="TWI98190.1"/>
    </source>
</evidence>
<evidence type="ECO:0000313" key="3">
    <source>
        <dbReference type="Proteomes" id="UP000317010"/>
    </source>
</evidence>
<accession>A0A562TZD3</accession>
<dbReference type="EMBL" id="VLLI01000009">
    <property type="protein sequence ID" value="TWI98190.1"/>
    <property type="molecule type" value="Genomic_DNA"/>
</dbReference>
<dbReference type="AlphaFoldDB" id="A0A562TZD3"/>
<proteinExistence type="predicted"/>
<gene>
    <name evidence="2" type="ORF">JN11_03269</name>
</gene>
<protein>
    <submittedName>
        <fullName evidence="2">Uncharacterized protein</fullName>
    </submittedName>
</protein>
<keyword evidence="1" id="KW-0812">Transmembrane</keyword>
<keyword evidence="3" id="KW-1185">Reference proteome</keyword>
<keyword evidence="1" id="KW-1133">Transmembrane helix</keyword>
<comment type="caution">
    <text evidence="2">The sequence shown here is derived from an EMBL/GenBank/DDBJ whole genome shotgun (WGS) entry which is preliminary data.</text>
</comment>